<organism evidence="1">
    <name type="scientific">Vibrio tapetis</name>
    <dbReference type="NCBI Taxonomy" id="52443"/>
    <lineage>
        <taxon>Bacteria</taxon>
        <taxon>Pseudomonadati</taxon>
        <taxon>Pseudomonadota</taxon>
        <taxon>Gammaproteobacteria</taxon>
        <taxon>Vibrionales</taxon>
        <taxon>Vibrionaceae</taxon>
        <taxon>Vibrio</taxon>
    </lineage>
</organism>
<geneLocation type="plasmid" evidence="1">
    <name>pVT1</name>
</geneLocation>
<dbReference type="AlphaFoldDB" id="B2LS95"/>
<keyword evidence="1" id="KW-0614">Plasmid</keyword>
<evidence type="ECO:0008006" key="2">
    <source>
        <dbReference type="Google" id="ProtNLM"/>
    </source>
</evidence>
<sequence>MVALQLNATSLLKEYINQMSVQKMHGGATHTAEEFVLAGLEASKSVENNRLVAPVMVCFAFASELFLKGELANQGIDPCKEHSLWSLYKLLPEDRKNWVRRMYVHLVGDIEKASFEREIQRWSKSFIEIRYWHDQTSKEQAYFDFSNFIPNLAISLYNAYSHIDEFPIFEFPQLRGKHIK</sequence>
<accession>B2LS95</accession>
<protein>
    <recommendedName>
        <fullName evidence="2">HEPN domain-containing protein</fullName>
    </recommendedName>
</protein>
<dbReference type="EMBL" id="EU573358">
    <property type="protein sequence ID" value="ACB99641.1"/>
    <property type="molecule type" value="Genomic_DNA"/>
</dbReference>
<evidence type="ECO:0000313" key="1">
    <source>
        <dbReference type="EMBL" id="ACB99641.1"/>
    </source>
</evidence>
<dbReference type="SUPFAM" id="SSF54452">
    <property type="entry name" value="MHC antigen-recognition domain"/>
    <property type="match status" value="1"/>
</dbReference>
<proteinExistence type="predicted"/>
<reference evidence="1" key="1">
    <citation type="journal article" date="2011" name="PLoS ONE">
        <title>Evidence for the role of horizontal transfer in generating pVT1, a large mosaic conjugative plasmid from the clam pathogen, Vibrio tapetis.</title>
        <authorList>
            <person name="Erauso G."/>
            <person name="Lakhal F."/>
            <person name="Bidault-Toffin A."/>
            <person name="Le Chevalier P."/>
            <person name="Bouloc P."/>
            <person name="Paillard C."/>
            <person name="Jacq A."/>
        </authorList>
    </citation>
    <scope>NUCLEOTIDE SEQUENCE</scope>
    <source>
        <strain evidence="1">CECT4600</strain>
        <plasmid evidence="1">pVT1</plasmid>
    </source>
</reference>
<name>B2LS95_9VIBR</name>
<dbReference type="InterPro" id="IPR011162">
    <property type="entry name" value="MHC_I/II-like_Ag-recog"/>
</dbReference>
<gene>
    <name evidence="1" type="ORF">pVT1_50</name>
</gene>